<name>A0A0F9EAI5_9ZZZZ</name>
<organism evidence="1">
    <name type="scientific">marine sediment metagenome</name>
    <dbReference type="NCBI Taxonomy" id="412755"/>
    <lineage>
        <taxon>unclassified sequences</taxon>
        <taxon>metagenomes</taxon>
        <taxon>ecological metagenomes</taxon>
    </lineage>
</organism>
<reference evidence="1" key="1">
    <citation type="journal article" date="2015" name="Nature">
        <title>Complex archaea that bridge the gap between prokaryotes and eukaryotes.</title>
        <authorList>
            <person name="Spang A."/>
            <person name="Saw J.H."/>
            <person name="Jorgensen S.L."/>
            <person name="Zaremba-Niedzwiedzka K."/>
            <person name="Martijn J."/>
            <person name="Lind A.E."/>
            <person name="van Eijk R."/>
            <person name="Schleper C."/>
            <person name="Guy L."/>
            <person name="Ettema T.J."/>
        </authorList>
    </citation>
    <scope>NUCLEOTIDE SEQUENCE</scope>
</reference>
<dbReference type="AlphaFoldDB" id="A0A0F9EAI5"/>
<evidence type="ECO:0000313" key="1">
    <source>
        <dbReference type="EMBL" id="KKL71068.1"/>
    </source>
</evidence>
<comment type="caution">
    <text evidence="1">The sequence shown here is derived from an EMBL/GenBank/DDBJ whole genome shotgun (WGS) entry which is preliminary data.</text>
</comment>
<feature type="non-terminal residue" evidence="1">
    <location>
        <position position="281"/>
    </location>
</feature>
<sequence>MNKKEIQIGSIVSNVFSNEVRLKNIYNMSHIYLMTLFEAFNKDFFLDLLTNNPDVMKSRKEKGFSYEDLLNISSIDELRNFLVKPIISKVSFYNIDEFSNKFLKKYFNIDIENEYYRWVDLREKYYRRNIIVHNSGKISQIYIQKMKIKKGELGRVLQNDFLYIKECYKDVHRYISYICFRILEKFRLNRKEQNGKIIRIKPIYVNDNNSAEKFFHLYLEYDSKVYSWEPINKVSKNNPESIGIVSIAEISEFEPSKDRIPIKFDFDSVWERIIFWQNKMK</sequence>
<protein>
    <submittedName>
        <fullName evidence="1">Uncharacterized protein</fullName>
    </submittedName>
</protein>
<accession>A0A0F9EAI5</accession>
<dbReference type="EMBL" id="LAZR01025701">
    <property type="protein sequence ID" value="KKL71068.1"/>
    <property type="molecule type" value="Genomic_DNA"/>
</dbReference>
<proteinExistence type="predicted"/>
<gene>
    <name evidence="1" type="ORF">LCGC14_2098580</name>
</gene>